<reference evidence="1" key="1">
    <citation type="journal article" date="2014" name="Front. Microbiol.">
        <title>High frequency of phylogenetically diverse reductive dehalogenase-homologous genes in deep subseafloor sedimentary metagenomes.</title>
        <authorList>
            <person name="Kawai M."/>
            <person name="Futagami T."/>
            <person name="Toyoda A."/>
            <person name="Takaki Y."/>
            <person name="Nishi S."/>
            <person name="Hori S."/>
            <person name="Arai W."/>
            <person name="Tsubouchi T."/>
            <person name="Morono Y."/>
            <person name="Uchiyama I."/>
            <person name="Ito T."/>
            <person name="Fujiyama A."/>
            <person name="Inagaki F."/>
            <person name="Takami H."/>
        </authorList>
    </citation>
    <scope>NUCLEOTIDE SEQUENCE</scope>
    <source>
        <strain evidence="1">Expedition CK06-06</strain>
    </source>
</reference>
<dbReference type="EMBL" id="BART01016642">
    <property type="protein sequence ID" value="GAG84333.1"/>
    <property type="molecule type" value="Genomic_DNA"/>
</dbReference>
<gene>
    <name evidence="1" type="ORF">S01H4_31946</name>
</gene>
<evidence type="ECO:0000313" key="1">
    <source>
        <dbReference type="EMBL" id="GAG84333.1"/>
    </source>
</evidence>
<organism evidence="1">
    <name type="scientific">marine sediment metagenome</name>
    <dbReference type="NCBI Taxonomy" id="412755"/>
    <lineage>
        <taxon>unclassified sequences</taxon>
        <taxon>metagenomes</taxon>
        <taxon>ecological metagenomes</taxon>
    </lineage>
</organism>
<proteinExistence type="predicted"/>
<name>X1BJS1_9ZZZZ</name>
<accession>X1BJS1</accession>
<protein>
    <submittedName>
        <fullName evidence="1">Uncharacterized protein</fullName>
    </submittedName>
</protein>
<comment type="caution">
    <text evidence="1">The sequence shown here is derived from an EMBL/GenBank/DDBJ whole genome shotgun (WGS) entry which is preliminary data.</text>
</comment>
<dbReference type="AlphaFoldDB" id="X1BJS1"/>
<sequence>MEEWFEGMTFMEEATISDPPNKHQAQVRYLQKKIKYLMQLVQKNEGA</sequence>